<dbReference type="Pfam" id="PF07736">
    <property type="entry name" value="CM_1"/>
    <property type="match status" value="1"/>
</dbReference>
<dbReference type="SUPFAM" id="SSF55298">
    <property type="entry name" value="YjgF-like"/>
    <property type="match status" value="1"/>
</dbReference>
<dbReference type="EMBL" id="CAFABA010000147">
    <property type="protein sequence ID" value="CAB4835845.1"/>
    <property type="molecule type" value="Genomic_DNA"/>
</dbReference>
<dbReference type="PANTHER" id="PTHR21164">
    <property type="entry name" value="CHORISMATE MUTASE"/>
    <property type="match status" value="1"/>
</dbReference>
<organism evidence="2">
    <name type="scientific">freshwater metagenome</name>
    <dbReference type="NCBI Taxonomy" id="449393"/>
    <lineage>
        <taxon>unclassified sequences</taxon>
        <taxon>metagenomes</taxon>
        <taxon>ecological metagenomes</taxon>
    </lineage>
</organism>
<sequence>MSRPGSSPRSVRALRGATTVDADTREEVFARVIALLAEMWRRNDVEHDDLISLLFTVTHDIRSCFPAAAAREIGLGDVPLMCAQEIPVPGSTPLCIRVLAHLETDKTRQELRHVYLEGAAGLRDDLPG</sequence>
<dbReference type="EMBL" id="CAEZYR010000092">
    <property type="protein sequence ID" value="CAB4757823.1"/>
    <property type="molecule type" value="Genomic_DNA"/>
</dbReference>
<reference evidence="2" key="1">
    <citation type="submission" date="2020-05" db="EMBL/GenBank/DDBJ databases">
        <authorList>
            <person name="Chiriac C."/>
            <person name="Salcher M."/>
            <person name="Ghai R."/>
            <person name="Kavagutti S V."/>
        </authorList>
    </citation>
    <scope>NUCLEOTIDE SEQUENCE</scope>
</reference>
<dbReference type="GO" id="GO:0046417">
    <property type="term" value="P:chorismate metabolic process"/>
    <property type="evidence" value="ECO:0007669"/>
    <property type="project" value="TreeGrafter"/>
</dbReference>
<dbReference type="PIRSF" id="PIRSF005965">
    <property type="entry name" value="Chor_mut_AroH"/>
    <property type="match status" value="1"/>
</dbReference>
<dbReference type="GO" id="GO:0004106">
    <property type="term" value="F:chorismate mutase activity"/>
    <property type="evidence" value="ECO:0007669"/>
    <property type="project" value="TreeGrafter"/>
</dbReference>
<dbReference type="InterPro" id="IPR008243">
    <property type="entry name" value="Chorismate_mutase_AroH"/>
</dbReference>
<dbReference type="PANTHER" id="PTHR21164:SF0">
    <property type="entry name" value="CHORISMATE MUTASE AROH"/>
    <property type="match status" value="1"/>
</dbReference>
<name>A0A6J7ASS1_9ZZZZ</name>
<accession>A0A6J7ASS1</accession>
<evidence type="ECO:0000313" key="1">
    <source>
        <dbReference type="EMBL" id="CAB4757823.1"/>
    </source>
</evidence>
<evidence type="ECO:0000313" key="4">
    <source>
        <dbReference type="EMBL" id="CAB4994414.1"/>
    </source>
</evidence>
<dbReference type="NCBIfam" id="TIGR01796">
    <property type="entry name" value="CM_mono_aroH"/>
    <property type="match status" value="1"/>
</dbReference>
<dbReference type="CDD" id="cd02185">
    <property type="entry name" value="AroH"/>
    <property type="match status" value="1"/>
</dbReference>
<dbReference type="EMBL" id="CAFBOS010000063">
    <property type="protein sequence ID" value="CAB4994414.1"/>
    <property type="molecule type" value="Genomic_DNA"/>
</dbReference>
<dbReference type="EMBL" id="CAFBMH010000097">
    <property type="protein sequence ID" value="CAB4922632.1"/>
    <property type="molecule type" value="Genomic_DNA"/>
</dbReference>
<protein>
    <submittedName>
        <fullName evidence="2">Unannotated protein</fullName>
    </submittedName>
</protein>
<dbReference type="PROSITE" id="PS51167">
    <property type="entry name" value="CHORISMATE_MUT_1"/>
    <property type="match status" value="1"/>
</dbReference>
<dbReference type="AlphaFoldDB" id="A0A6J7ASS1"/>
<gene>
    <name evidence="1" type="ORF">UFOPK2754_02210</name>
    <name evidence="2" type="ORF">UFOPK3139_02648</name>
    <name evidence="3" type="ORF">UFOPK3543_02173</name>
    <name evidence="4" type="ORF">UFOPK3967_01226</name>
</gene>
<dbReference type="Gene3D" id="3.30.1330.40">
    <property type="entry name" value="RutC-like"/>
    <property type="match status" value="1"/>
</dbReference>
<proteinExistence type="predicted"/>
<evidence type="ECO:0000313" key="2">
    <source>
        <dbReference type="EMBL" id="CAB4835845.1"/>
    </source>
</evidence>
<dbReference type="InterPro" id="IPR035959">
    <property type="entry name" value="RutC-like_sf"/>
</dbReference>
<evidence type="ECO:0000313" key="3">
    <source>
        <dbReference type="EMBL" id="CAB4922632.1"/>
    </source>
</evidence>